<accession>A0A7C9FPD2</accession>
<dbReference type="Gene3D" id="3.40.50.2000">
    <property type="entry name" value="Glycogen Phosphorylase B"/>
    <property type="match status" value="1"/>
</dbReference>
<evidence type="ECO:0000256" key="8">
    <source>
        <dbReference type="SAM" id="Phobius"/>
    </source>
</evidence>
<comment type="similarity">
    <text evidence="2">Belongs to the ALG14 family.</text>
</comment>
<evidence type="ECO:0000256" key="1">
    <source>
        <dbReference type="ARBA" id="ARBA00004389"/>
    </source>
</evidence>
<reference evidence="9" key="2">
    <citation type="submission" date="2020-07" db="EMBL/GenBank/DDBJ databases">
        <authorList>
            <person name="Vera ALvarez R."/>
            <person name="Arias-Moreno D.M."/>
            <person name="Jimenez-Jacinto V."/>
            <person name="Jimenez-Bremont J.F."/>
            <person name="Swaminathan K."/>
            <person name="Moose S.P."/>
            <person name="Guerrero-Gonzalez M.L."/>
            <person name="Marino-Ramirez L."/>
            <person name="Landsman D."/>
            <person name="Rodriguez-Kessler M."/>
            <person name="Delgado-Sanchez P."/>
        </authorList>
    </citation>
    <scope>NUCLEOTIDE SEQUENCE</scope>
    <source>
        <tissue evidence="9">Cladode</tissue>
    </source>
</reference>
<evidence type="ECO:0000256" key="5">
    <source>
        <dbReference type="ARBA" id="ARBA00022824"/>
    </source>
</evidence>
<reference evidence="9" key="1">
    <citation type="journal article" date="2013" name="J. Plant Res.">
        <title>Effect of fungi and light on seed germination of three Opuntia species from semiarid lands of central Mexico.</title>
        <authorList>
            <person name="Delgado-Sanchez P."/>
            <person name="Jimenez-Bremont J.F."/>
            <person name="Guerrero-Gonzalez Mde L."/>
            <person name="Flores J."/>
        </authorList>
    </citation>
    <scope>NUCLEOTIDE SEQUENCE</scope>
    <source>
        <tissue evidence="9">Cladode</tissue>
    </source>
</reference>
<keyword evidence="5" id="KW-0256">Endoplasmic reticulum</keyword>
<dbReference type="GO" id="GO:0004577">
    <property type="term" value="F:N-acetylglucosaminyldiphosphodolichol N-acetylglucosaminyltransferase activity"/>
    <property type="evidence" value="ECO:0007669"/>
    <property type="project" value="TreeGrafter"/>
</dbReference>
<keyword evidence="6 8" id="KW-1133">Transmembrane helix</keyword>
<feature type="transmembrane region" description="Helical" evidence="8">
    <location>
        <begin position="12"/>
        <end position="34"/>
    </location>
</feature>
<dbReference type="AlphaFoldDB" id="A0A7C9FPD2"/>
<evidence type="ECO:0000256" key="3">
    <source>
        <dbReference type="ARBA" id="ARBA00017467"/>
    </source>
</evidence>
<organism evidence="9">
    <name type="scientific">Opuntia streptacantha</name>
    <name type="common">Prickly pear cactus</name>
    <name type="synonym">Opuntia cardona</name>
    <dbReference type="NCBI Taxonomy" id="393608"/>
    <lineage>
        <taxon>Eukaryota</taxon>
        <taxon>Viridiplantae</taxon>
        <taxon>Streptophyta</taxon>
        <taxon>Embryophyta</taxon>
        <taxon>Tracheophyta</taxon>
        <taxon>Spermatophyta</taxon>
        <taxon>Magnoliopsida</taxon>
        <taxon>eudicotyledons</taxon>
        <taxon>Gunneridae</taxon>
        <taxon>Pentapetalae</taxon>
        <taxon>Caryophyllales</taxon>
        <taxon>Cactineae</taxon>
        <taxon>Cactaceae</taxon>
        <taxon>Opuntioideae</taxon>
        <taxon>Opuntia</taxon>
    </lineage>
</organism>
<evidence type="ECO:0000256" key="2">
    <source>
        <dbReference type="ARBA" id="ARBA00009731"/>
    </source>
</evidence>
<dbReference type="GO" id="GO:0006488">
    <property type="term" value="P:dolichol-linked oligosaccharide biosynthetic process"/>
    <property type="evidence" value="ECO:0007669"/>
    <property type="project" value="InterPro"/>
</dbReference>
<evidence type="ECO:0000256" key="7">
    <source>
        <dbReference type="ARBA" id="ARBA00023136"/>
    </source>
</evidence>
<name>A0A7C9FPD2_OPUST</name>
<proteinExistence type="inferred from homology"/>
<evidence type="ECO:0000256" key="4">
    <source>
        <dbReference type="ARBA" id="ARBA00022692"/>
    </source>
</evidence>
<evidence type="ECO:0000256" key="6">
    <source>
        <dbReference type="ARBA" id="ARBA00022989"/>
    </source>
</evidence>
<dbReference type="PANTHER" id="PTHR12154">
    <property type="entry name" value="GLYCOSYL TRANSFERASE-RELATED"/>
    <property type="match status" value="1"/>
</dbReference>
<comment type="subcellular location">
    <subcellularLocation>
        <location evidence="1">Endoplasmic reticulum membrane</location>
        <topology evidence="1">Single-pass membrane protein</topology>
    </subcellularLocation>
</comment>
<protein>
    <recommendedName>
        <fullName evidence="3">UDP-N-acetylglucosamine transferase subunit ALG14</fullName>
    </recommendedName>
</protein>
<evidence type="ECO:0000313" key="9">
    <source>
        <dbReference type="EMBL" id="MBA4679929.1"/>
    </source>
</evidence>
<keyword evidence="4 8" id="KW-0812">Transmembrane</keyword>
<sequence length="223" mass="24892">MGGEKEWFLSMLESNGVVILILTVLTFILLRFLYVIHQTGKPLCPTSAKPLSTLIVLGSGGHTAEMLNLLAALQKDRFYPRYYIAAATDNMSLQKARTFESSSDDEMGKDKAEYMQIYRSREVGQSYITSVGTTLVAIAHALWLMIKVRPQVILCNGPGTCIPICAIAFFKIQRFLHLCTSHHIPSARVSIQRCPSMFLIVQLAVAVEICSRFVRNNCSQLCQ</sequence>
<keyword evidence="7 8" id="KW-0472">Membrane</keyword>
<dbReference type="PANTHER" id="PTHR12154:SF4">
    <property type="entry name" value="UDP-N-ACETYLGLUCOSAMINE TRANSFERASE SUBUNIT ALG14 HOMOLOG"/>
    <property type="match status" value="1"/>
</dbReference>
<dbReference type="InterPro" id="IPR013969">
    <property type="entry name" value="Oligosacch_biosynth_Alg14"/>
</dbReference>
<dbReference type="EMBL" id="GISG01285076">
    <property type="protein sequence ID" value="MBA4679929.1"/>
    <property type="molecule type" value="Transcribed_RNA"/>
</dbReference>
<feature type="transmembrane region" description="Helical" evidence="8">
    <location>
        <begin position="127"/>
        <end position="146"/>
    </location>
</feature>
<dbReference type="GO" id="GO:0043541">
    <property type="term" value="C:UDP-N-acetylglucosamine transferase complex"/>
    <property type="evidence" value="ECO:0007669"/>
    <property type="project" value="TreeGrafter"/>
</dbReference>
<dbReference type="Pfam" id="PF08660">
    <property type="entry name" value="Alg14"/>
    <property type="match status" value="1"/>
</dbReference>